<dbReference type="NCBIfam" id="NF006699">
    <property type="entry name" value="PRK09245.1"/>
    <property type="match status" value="1"/>
</dbReference>
<comment type="catalytic activity">
    <reaction evidence="5">
        <text>a 4-saturated-(3S)-3-hydroxyacyl-CoA = a (3E)-enoyl-CoA + H2O</text>
        <dbReference type="Rhea" id="RHEA:20724"/>
        <dbReference type="ChEBI" id="CHEBI:15377"/>
        <dbReference type="ChEBI" id="CHEBI:58521"/>
        <dbReference type="ChEBI" id="CHEBI:137480"/>
        <dbReference type="EC" id="4.2.1.17"/>
    </reaction>
</comment>
<dbReference type="SUPFAM" id="SSF52096">
    <property type="entry name" value="ClpP/crotonase"/>
    <property type="match status" value="1"/>
</dbReference>
<comment type="caution">
    <text evidence="7">The sequence shown here is derived from an EMBL/GenBank/DDBJ whole genome shotgun (WGS) entry which is preliminary data.</text>
</comment>
<dbReference type="InterPro" id="IPR029045">
    <property type="entry name" value="ClpP/crotonase-like_dom_sf"/>
</dbReference>
<comment type="catalytic activity">
    <reaction evidence="4">
        <text>a (3S)-3-hydroxyacyl-CoA = a (2E)-enoyl-CoA + H2O</text>
        <dbReference type="Rhea" id="RHEA:16105"/>
        <dbReference type="ChEBI" id="CHEBI:15377"/>
        <dbReference type="ChEBI" id="CHEBI:57318"/>
        <dbReference type="ChEBI" id="CHEBI:58856"/>
        <dbReference type="EC" id="4.2.1.17"/>
    </reaction>
</comment>
<evidence type="ECO:0000256" key="2">
    <source>
        <dbReference type="ARBA" id="ARBA00005254"/>
    </source>
</evidence>
<dbReference type="EMBL" id="RBKV01000001">
    <property type="protein sequence ID" value="RKR97319.1"/>
    <property type="molecule type" value="Genomic_DNA"/>
</dbReference>
<dbReference type="RefSeq" id="WP_023956622.1">
    <property type="nucleotide sequence ID" value="NZ_CBCRXS010000007.1"/>
</dbReference>
<dbReference type="InterPro" id="IPR014748">
    <property type="entry name" value="Enoyl-CoA_hydra_C"/>
</dbReference>
<dbReference type="GO" id="GO:0004300">
    <property type="term" value="F:enoyl-CoA hydratase activity"/>
    <property type="evidence" value="ECO:0007669"/>
    <property type="project" value="UniProtKB-EC"/>
</dbReference>
<dbReference type="PANTHER" id="PTHR43459">
    <property type="entry name" value="ENOYL-COA HYDRATASE"/>
    <property type="match status" value="1"/>
</dbReference>
<dbReference type="PROSITE" id="PS00166">
    <property type="entry name" value="ENOYL_COA_HYDRATASE"/>
    <property type="match status" value="1"/>
</dbReference>
<proteinExistence type="inferred from homology"/>
<dbReference type="Pfam" id="PF00378">
    <property type="entry name" value="ECH_1"/>
    <property type="match status" value="1"/>
</dbReference>
<dbReference type="InterPro" id="IPR001753">
    <property type="entry name" value="Enoyl-CoA_hydra/iso"/>
</dbReference>
<evidence type="ECO:0000313" key="7">
    <source>
        <dbReference type="EMBL" id="RKR97319.1"/>
    </source>
</evidence>
<keyword evidence="3" id="KW-0443">Lipid metabolism</keyword>
<dbReference type="Gene3D" id="3.90.226.10">
    <property type="entry name" value="2-enoyl-CoA Hydratase, Chain A, domain 1"/>
    <property type="match status" value="1"/>
</dbReference>
<evidence type="ECO:0000256" key="4">
    <source>
        <dbReference type="ARBA" id="ARBA00023709"/>
    </source>
</evidence>
<sequence length="275" mass="28749">MTNPNDVTGSHEVVVAHTEDSITTWTLNMPEARNPISGDEVVSRMVDLAAAANADRNVRVVILTGAGSAFSAGGNVKDMVDRVGMFGGNQADIQHGYTSGIQRLTRAIYGCEVPIIAAVNGPAVGAGCDLALMADMRIASEKAFFAESFVKLGLIPGDGGAWLLPRAVGAARAAEMAFTGDRVDAATALEWGLVSRVVAADALMDTAKQLAARVASNPPNALRLTKKLLREADTQHLGGILELSAAMQAISHGTADHREALSAFVERRPGQFTGD</sequence>
<reference evidence="7 8" key="1">
    <citation type="submission" date="2018-10" db="EMBL/GenBank/DDBJ databases">
        <title>Sequencing the genomes of 1000 actinobacteria strains.</title>
        <authorList>
            <person name="Klenk H.-P."/>
        </authorList>
    </citation>
    <scope>NUCLEOTIDE SEQUENCE [LARGE SCALE GENOMIC DNA]</scope>
    <source>
        <strain evidence="7 8">DSM 44343</strain>
    </source>
</reference>
<evidence type="ECO:0000256" key="5">
    <source>
        <dbReference type="ARBA" id="ARBA00023717"/>
    </source>
</evidence>
<dbReference type="CDD" id="cd06558">
    <property type="entry name" value="crotonase-like"/>
    <property type="match status" value="1"/>
</dbReference>
<gene>
    <name evidence="7" type="ORF">DFJ75_4189</name>
</gene>
<evidence type="ECO:0000256" key="1">
    <source>
        <dbReference type="ARBA" id="ARBA00002994"/>
    </source>
</evidence>
<evidence type="ECO:0000256" key="6">
    <source>
        <dbReference type="RuleBase" id="RU003707"/>
    </source>
</evidence>
<dbReference type="GO" id="GO:0006631">
    <property type="term" value="P:fatty acid metabolic process"/>
    <property type="evidence" value="ECO:0007669"/>
    <property type="project" value="UniProtKB-KW"/>
</dbReference>
<name>A0A495KA07_WILMA</name>
<protein>
    <submittedName>
        <fullName evidence="7">Short chain enoyl-CoA hydratase /enoyl-CoA hydratase</fullName>
    </submittedName>
</protein>
<evidence type="ECO:0000313" key="8">
    <source>
        <dbReference type="Proteomes" id="UP000274762"/>
    </source>
</evidence>
<comment type="function">
    <text evidence="1">Could possibly oxidize fatty acids using specific components.</text>
</comment>
<comment type="similarity">
    <text evidence="2 6">Belongs to the enoyl-CoA hydratase/isomerase family.</text>
</comment>
<evidence type="ECO:0000256" key="3">
    <source>
        <dbReference type="ARBA" id="ARBA00022832"/>
    </source>
</evidence>
<dbReference type="PANTHER" id="PTHR43459:SF1">
    <property type="entry name" value="EG:BACN32G11.4 PROTEIN"/>
    <property type="match status" value="1"/>
</dbReference>
<dbReference type="Proteomes" id="UP000274762">
    <property type="component" value="Unassembled WGS sequence"/>
</dbReference>
<organism evidence="7 8">
    <name type="scientific">Williamsia marianensis</name>
    <dbReference type="NCBI Taxonomy" id="85044"/>
    <lineage>
        <taxon>Bacteria</taxon>
        <taxon>Bacillati</taxon>
        <taxon>Actinomycetota</taxon>
        <taxon>Actinomycetes</taxon>
        <taxon>Mycobacteriales</taxon>
        <taxon>Nocardiaceae</taxon>
        <taxon>Williamsia</taxon>
    </lineage>
</organism>
<dbReference type="InterPro" id="IPR018376">
    <property type="entry name" value="Enoyl-CoA_hyd/isom_CS"/>
</dbReference>
<accession>A0A495KA07</accession>
<keyword evidence="3" id="KW-0276">Fatty acid metabolism</keyword>
<dbReference type="AlphaFoldDB" id="A0A495KA07"/>
<dbReference type="Gene3D" id="1.10.12.10">
    <property type="entry name" value="Lyase 2-enoyl-coa Hydratase, Chain A, domain 2"/>
    <property type="match status" value="1"/>
</dbReference>